<proteinExistence type="inferred from homology"/>
<evidence type="ECO:0000256" key="8">
    <source>
        <dbReference type="ARBA" id="ARBA00023310"/>
    </source>
</evidence>
<evidence type="ECO:0000256" key="11">
    <source>
        <dbReference type="ARBA" id="ARBA00037847"/>
    </source>
</evidence>
<dbReference type="Pfam" id="PF00430">
    <property type="entry name" value="ATP-synt_B"/>
    <property type="match status" value="1"/>
</dbReference>
<evidence type="ECO:0000256" key="5">
    <source>
        <dbReference type="ARBA" id="ARBA00022989"/>
    </source>
</evidence>
<evidence type="ECO:0000256" key="4">
    <source>
        <dbReference type="ARBA" id="ARBA00022781"/>
    </source>
</evidence>
<sequence length="160" mass="18800">MPQLDISTYFSQLFWLVLCFGVLYYYSSRWALPRLMQVLEERWQKTEGTLQRSKKLRAQAQDIKDTYEALLAQRRKEAHQEIDKITKDIASDISTRRQTVIGDIKNRMRIEETRILNKKNEILSDAKEISQSLAENIVKQMLVVIIPESQKTHSLKSKKS</sequence>
<comment type="similarity">
    <text evidence="12">Belongs to the ATPase B chain family.</text>
</comment>
<dbReference type="CDD" id="cd06503">
    <property type="entry name" value="ATP-synt_Fo_b"/>
    <property type="match status" value="1"/>
</dbReference>
<keyword evidence="1 12" id="KW-0813">Transport</keyword>
<evidence type="ECO:0008006" key="16">
    <source>
        <dbReference type="Google" id="ProtNLM"/>
    </source>
</evidence>
<dbReference type="EMBL" id="CP008743">
    <property type="protein sequence ID" value="ARN84353.1"/>
    <property type="molecule type" value="Genomic_DNA"/>
</dbReference>
<keyword evidence="3 12" id="KW-0812">Transmembrane</keyword>
<evidence type="ECO:0000313" key="15">
    <source>
        <dbReference type="Proteomes" id="UP000237351"/>
    </source>
</evidence>
<gene>
    <name evidence="14" type="ORF">GQ61_02325</name>
</gene>
<evidence type="ECO:0000256" key="10">
    <source>
        <dbReference type="ARBA" id="ARBA00025614"/>
    </source>
</evidence>
<name>A0A1W6N3G1_9PROT</name>
<keyword evidence="2 12" id="KW-0138">CF(0)</keyword>
<dbReference type="InterPro" id="IPR002146">
    <property type="entry name" value="ATP_synth_b/b'su_bac/chlpt"/>
</dbReference>
<dbReference type="RefSeq" id="WP_085783738.1">
    <property type="nucleotide sequence ID" value="NZ_CP008743.1"/>
</dbReference>
<keyword evidence="15" id="KW-1185">Reference proteome</keyword>
<dbReference type="Proteomes" id="UP000237351">
    <property type="component" value="Chromosome"/>
</dbReference>
<reference evidence="14 15" key="1">
    <citation type="submission" date="2014-06" db="EMBL/GenBank/DDBJ databases">
        <title>The genome of the endonuclear symbiont Nucleicultrix amoebiphila.</title>
        <authorList>
            <person name="Schulz F."/>
            <person name="Horn M."/>
        </authorList>
    </citation>
    <scope>NUCLEOTIDE SEQUENCE [LARGE SCALE GENOMIC DNA]</scope>
    <source>
        <strain evidence="14 15">FS5</strain>
    </source>
</reference>
<dbReference type="GO" id="GO:0012505">
    <property type="term" value="C:endomembrane system"/>
    <property type="evidence" value="ECO:0007669"/>
    <property type="project" value="UniProtKB-SubCell"/>
</dbReference>
<evidence type="ECO:0000256" key="3">
    <source>
        <dbReference type="ARBA" id="ARBA00022692"/>
    </source>
</evidence>
<dbReference type="GO" id="GO:0015078">
    <property type="term" value="F:proton transmembrane transporter activity"/>
    <property type="evidence" value="ECO:0007669"/>
    <property type="project" value="InterPro"/>
</dbReference>
<dbReference type="GO" id="GO:0015986">
    <property type="term" value="P:proton motive force-driven ATP synthesis"/>
    <property type="evidence" value="ECO:0007669"/>
    <property type="project" value="InterPro"/>
</dbReference>
<evidence type="ECO:0000313" key="14">
    <source>
        <dbReference type="EMBL" id="ARN84353.1"/>
    </source>
</evidence>
<accession>A0A1W6N3G1</accession>
<keyword evidence="5 13" id="KW-1133">Transmembrane helix</keyword>
<evidence type="ECO:0000256" key="9">
    <source>
        <dbReference type="ARBA" id="ARBA00025198"/>
    </source>
</evidence>
<feature type="transmembrane region" description="Helical" evidence="13">
    <location>
        <begin position="6"/>
        <end position="26"/>
    </location>
</feature>
<dbReference type="STRING" id="1414854.GQ61_02325"/>
<evidence type="ECO:0000256" key="12">
    <source>
        <dbReference type="RuleBase" id="RU003848"/>
    </source>
</evidence>
<organism evidence="14 15">
    <name type="scientific">Candidatus Nucleicultrix amoebiphila FS5</name>
    <dbReference type="NCBI Taxonomy" id="1414854"/>
    <lineage>
        <taxon>Bacteria</taxon>
        <taxon>Pseudomonadati</taxon>
        <taxon>Pseudomonadota</taxon>
        <taxon>Alphaproteobacteria</taxon>
        <taxon>Holosporales</taxon>
        <taxon>Candidatus Nucleicultricaceae</taxon>
        <taxon>Candidatus Nucleicultrix</taxon>
    </lineage>
</organism>
<comment type="function">
    <text evidence="10">Component of the F(0) channel, it forms part of the peripheral stalk, linking F(1) to F(0). The b'-subunit is a diverged and duplicated form of b found in plants and photosynthetic bacteria.</text>
</comment>
<dbReference type="GO" id="GO:0045259">
    <property type="term" value="C:proton-transporting ATP synthase complex"/>
    <property type="evidence" value="ECO:0007669"/>
    <property type="project" value="UniProtKB-KW"/>
</dbReference>
<dbReference type="AlphaFoldDB" id="A0A1W6N3G1"/>
<comment type="function">
    <text evidence="9">F(1)F(0) ATP synthase produces ATP from ADP in the presence of a proton or sodium gradient. F-type ATPases consist of two structural domains, F(1) containing the extramembraneous catalytic core and F(0) containing the membrane proton channel, linked together by a central stalk and a peripheral stalk. During catalysis, ATP synthesis in the catalytic domain of F(1) is coupled via a rotary mechanism of the central stalk subunits to proton translocation.</text>
</comment>
<dbReference type="KEGG" id="naf:GQ61_02325"/>
<keyword evidence="7 13" id="KW-0472">Membrane</keyword>
<keyword evidence="8" id="KW-0066">ATP synthesis</keyword>
<protein>
    <recommendedName>
        <fullName evidence="16">ATP synthase F(0) sector subunit b</fullName>
    </recommendedName>
</protein>
<evidence type="ECO:0000256" key="6">
    <source>
        <dbReference type="ARBA" id="ARBA00023065"/>
    </source>
</evidence>
<dbReference type="OrthoDB" id="9805716at2"/>
<evidence type="ECO:0000256" key="2">
    <source>
        <dbReference type="ARBA" id="ARBA00022547"/>
    </source>
</evidence>
<evidence type="ECO:0000256" key="13">
    <source>
        <dbReference type="SAM" id="Phobius"/>
    </source>
</evidence>
<keyword evidence="6 12" id="KW-0406">Ion transport</keyword>
<comment type="subcellular location">
    <subcellularLocation>
        <location evidence="11">Endomembrane system</location>
        <topology evidence="11">Single-pass membrane protein</topology>
    </subcellularLocation>
</comment>
<evidence type="ECO:0000256" key="7">
    <source>
        <dbReference type="ARBA" id="ARBA00023136"/>
    </source>
</evidence>
<keyword evidence="4 12" id="KW-0375">Hydrogen ion transport</keyword>
<evidence type="ECO:0000256" key="1">
    <source>
        <dbReference type="ARBA" id="ARBA00022448"/>
    </source>
</evidence>